<dbReference type="AlphaFoldDB" id="A0A6A4SME9"/>
<dbReference type="Proteomes" id="UP000438429">
    <property type="component" value="Unassembled WGS sequence"/>
</dbReference>
<reference evidence="2 3" key="1">
    <citation type="submission" date="2019-06" db="EMBL/GenBank/DDBJ databases">
        <title>Draft genomes of female and male turbot (Scophthalmus maximus).</title>
        <authorList>
            <person name="Xu H."/>
            <person name="Xu X.-W."/>
            <person name="Shao C."/>
            <person name="Chen S."/>
        </authorList>
    </citation>
    <scope>NUCLEOTIDE SEQUENCE [LARGE SCALE GENOMIC DNA]</scope>
    <source>
        <strain evidence="2">Ysfricsl-2016a</strain>
        <tissue evidence="2">Blood</tissue>
    </source>
</reference>
<gene>
    <name evidence="2" type="ORF">F2P81_014433</name>
</gene>
<comment type="caution">
    <text evidence="2">The sequence shown here is derived from an EMBL/GenBank/DDBJ whole genome shotgun (WGS) entry which is preliminary data.</text>
</comment>
<name>A0A6A4SME9_SCOMX</name>
<evidence type="ECO:0000313" key="3">
    <source>
        <dbReference type="Proteomes" id="UP000438429"/>
    </source>
</evidence>
<feature type="compositionally biased region" description="Basic and acidic residues" evidence="1">
    <location>
        <begin position="7"/>
        <end position="21"/>
    </location>
</feature>
<accession>A0A6A4SME9</accession>
<dbReference type="EMBL" id="VEVO01000012">
    <property type="protein sequence ID" value="KAF0034367.1"/>
    <property type="molecule type" value="Genomic_DNA"/>
</dbReference>
<protein>
    <submittedName>
        <fullName evidence="2">Uncharacterized protein</fullName>
    </submittedName>
</protein>
<sequence length="77" mass="9134">MRIFTHKGNEHSHQRSENFPDEKMAAAITDQMIRELLAAGTTTQQRQHDTARRLFVAWYRKLHIHIRTELQCFSATR</sequence>
<feature type="region of interest" description="Disordered" evidence="1">
    <location>
        <begin position="1"/>
        <end position="21"/>
    </location>
</feature>
<evidence type="ECO:0000313" key="2">
    <source>
        <dbReference type="EMBL" id="KAF0034367.1"/>
    </source>
</evidence>
<proteinExistence type="predicted"/>
<organism evidence="2 3">
    <name type="scientific">Scophthalmus maximus</name>
    <name type="common">Turbot</name>
    <name type="synonym">Psetta maxima</name>
    <dbReference type="NCBI Taxonomy" id="52904"/>
    <lineage>
        <taxon>Eukaryota</taxon>
        <taxon>Metazoa</taxon>
        <taxon>Chordata</taxon>
        <taxon>Craniata</taxon>
        <taxon>Vertebrata</taxon>
        <taxon>Euteleostomi</taxon>
        <taxon>Actinopterygii</taxon>
        <taxon>Neopterygii</taxon>
        <taxon>Teleostei</taxon>
        <taxon>Neoteleostei</taxon>
        <taxon>Acanthomorphata</taxon>
        <taxon>Carangaria</taxon>
        <taxon>Pleuronectiformes</taxon>
        <taxon>Pleuronectoidei</taxon>
        <taxon>Scophthalmidae</taxon>
        <taxon>Scophthalmus</taxon>
    </lineage>
</organism>
<evidence type="ECO:0000256" key="1">
    <source>
        <dbReference type="SAM" id="MobiDB-lite"/>
    </source>
</evidence>